<organism evidence="1">
    <name type="scientific">Anguilla anguilla</name>
    <name type="common">European freshwater eel</name>
    <name type="synonym">Muraena anguilla</name>
    <dbReference type="NCBI Taxonomy" id="7936"/>
    <lineage>
        <taxon>Eukaryota</taxon>
        <taxon>Metazoa</taxon>
        <taxon>Chordata</taxon>
        <taxon>Craniata</taxon>
        <taxon>Vertebrata</taxon>
        <taxon>Euteleostomi</taxon>
        <taxon>Actinopterygii</taxon>
        <taxon>Neopterygii</taxon>
        <taxon>Teleostei</taxon>
        <taxon>Anguilliformes</taxon>
        <taxon>Anguillidae</taxon>
        <taxon>Anguilla</taxon>
    </lineage>
</organism>
<accession>A0A0E9P719</accession>
<protein>
    <submittedName>
        <fullName evidence="1">Uncharacterized protein</fullName>
    </submittedName>
</protein>
<dbReference type="AlphaFoldDB" id="A0A0E9P719"/>
<reference evidence="1" key="1">
    <citation type="submission" date="2014-11" db="EMBL/GenBank/DDBJ databases">
        <authorList>
            <person name="Amaro Gonzalez C."/>
        </authorList>
    </citation>
    <scope>NUCLEOTIDE SEQUENCE</scope>
</reference>
<sequence>MTEYKILVVKKYFYKQPSKCYYPVGHAWGI</sequence>
<dbReference type="EMBL" id="GBXM01108757">
    <property type="protein sequence ID" value="JAG99819.1"/>
    <property type="molecule type" value="Transcribed_RNA"/>
</dbReference>
<evidence type="ECO:0000313" key="1">
    <source>
        <dbReference type="EMBL" id="JAG99819.1"/>
    </source>
</evidence>
<reference evidence="1" key="2">
    <citation type="journal article" date="2015" name="Fish Shellfish Immunol.">
        <title>Early steps in the European eel (Anguilla anguilla)-Vibrio vulnificus interaction in the gills: Role of the RtxA13 toxin.</title>
        <authorList>
            <person name="Callol A."/>
            <person name="Pajuelo D."/>
            <person name="Ebbesson L."/>
            <person name="Teles M."/>
            <person name="MacKenzie S."/>
            <person name="Amaro C."/>
        </authorList>
    </citation>
    <scope>NUCLEOTIDE SEQUENCE</scope>
</reference>
<name>A0A0E9P719_ANGAN</name>
<proteinExistence type="predicted"/>